<dbReference type="PANTHER" id="PTHR46496:SF1">
    <property type="entry name" value="ZEAXANTHIN EPOXIDASE, CHLOROPLASTIC"/>
    <property type="match status" value="1"/>
</dbReference>
<dbReference type="PRINTS" id="PR00420">
    <property type="entry name" value="RNGMNOXGNASE"/>
</dbReference>
<dbReference type="Proteomes" id="UP001152049">
    <property type="component" value="Unassembled WGS sequence"/>
</dbReference>
<evidence type="ECO:0000256" key="4">
    <source>
        <dbReference type="ARBA" id="ARBA00023002"/>
    </source>
</evidence>
<organism evidence="6 7">
    <name type="scientific">Fusarium torreyae</name>
    <dbReference type="NCBI Taxonomy" id="1237075"/>
    <lineage>
        <taxon>Eukaryota</taxon>
        <taxon>Fungi</taxon>
        <taxon>Dikarya</taxon>
        <taxon>Ascomycota</taxon>
        <taxon>Pezizomycotina</taxon>
        <taxon>Sordariomycetes</taxon>
        <taxon>Hypocreomycetidae</taxon>
        <taxon>Hypocreales</taxon>
        <taxon>Nectriaceae</taxon>
        <taxon>Fusarium</taxon>
    </lineage>
</organism>
<evidence type="ECO:0000259" key="5">
    <source>
        <dbReference type="Pfam" id="PF01494"/>
    </source>
</evidence>
<evidence type="ECO:0000256" key="2">
    <source>
        <dbReference type="ARBA" id="ARBA00022630"/>
    </source>
</evidence>
<dbReference type="EMBL" id="JAOQAZ010000026">
    <property type="protein sequence ID" value="KAJ4252322.1"/>
    <property type="molecule type" value="Genomic_DNA"/>
</dbReference>
<evidence type="ECO:0000313" key="6">
    <source>
        <dbReference type="EMBL" id="KAJ4252322.1"/>
    </source>
</evidence>
<reference evidence="6" key="1">
    <citation type="submission" date="2022-09" db="EMBL/GenBank/DDBJ databases">
        <title>Fusarium specimens isolated from Avocado Roots.</title>
        <authorList>
            <person name="Stajich J."/>
            <person name="Roper C."/>
            <person name="Heimlech-Rivalta G."/>
        </authorList>
    </citation>
    <scope>NUCLEOTIDE SEQUENCE</scope>
    <source>
        <strain evidence="6">CF00136</strain>
    </source>
</reference>
<evidence type="ECO:0000313" key="7">
    <source>
        <dbReference type="Proteomes" id="UP001152049"/>
    </source>
</evidence>
<dbReference type="GO" id="GO:0016491">
    <property type="term" value="F:oxidoreductase activity"/>
    <property type="evidence" value="ECO:0007669"/>
    <property type="project" value="UniProtKB-KW"/>
</dbReference>
<keyword evidence="2" id="KW-0285">Flavoprotein</keyword>
<comment type="cofactor">
    <cofactor evidence="1">
        <name>FAD</name>
        <dbReference type="ChEBI" id="CHEBI:57692"/>
    </cofactor>
</comment>
<dbReference type="Pfam" id="PF01494">
    <property type="entry name" value="FAD_binding_3"/>
    <property type="match status" value="1"/>
</dbReference>
<dbReference type="AlphaFoldDB" id="A0A9W8VCP5"/>
<dbReference type="PANTHER" id="PTHR46496">
    <property type="match status" value="1"/>
</dbReference>
<comment type="caution">
    <text evidence="6">The sequence shown here is derived from an EMBL/GenBank/DDBJ whole genome shotgun (WGS) entry which is preliminary data.</text>
</comment>
<sequence>MASLSWRPGRRVAIVGGGPGAISTGLAFIRRGFDVRIYEPQPACKAIGGAVLLCVPVLAILRSYGMNLDVVGSHTVTYFKNHKGSERVKLEFNPEIEKQMGIKGWHYGVLRSSVFQKMLDLIPEHVIQPGHEFVSYHERDDEIELEFKNGSKVTADILIGGDGIRSQVSRQAFGDPKLFHTGIRLYLAWCDFIPGIEPNYGYVSHDWQYQASFFPMVHNGKPGFEWWIVEPSWESKPVPKDIKAHVSGILENWADPMPRFVEATDFDTQVYRWEIYNRESLKKWSKGRVVCVGDAVHPVSPYAAYGMGMAIEDGYYLARSLEGVDLRDKNAVAAGFEQYESLRVDYANKNTEFARFLGRVFHGLPYPLAWIRDLVFDYTPFLRRYLSKGYLEKAEEETLGLKELHVKSD</sequence>
<feature type="domain" description="FAD-binding" evidence="5">
    <location>
        <begin position="12"/>
        <end position="353"/>
    </location>
</feature>
<dbReference type="InterPro" id="IPR002938">
    <property type="entry name" value="FAD-bd"/>
</dbReference>
<name>A0A9W8VCP5_9HYPO</name>
<keyword evidence="7" id="KW-1185">Reference proteome</keyword>
<dbReference type="OrthoDB" id="417877at2759"/>
<gene>
    <name evidence="6" type="ORF">NW762_010920</name>
</gene>
<evidence type="ECO:0000256" key="3">
    <source>
        <dbReference type="ARBA" id="ARBA00022827"/>
    </source>
</evidence>
<dbReference type="Gene3D" id="3.50.50.60">
    <property type="entry name" value="FAD/NAD(P)-binding domain"/>
    <property type="match status" value="1"/>
</dbReference>
<dbReference type="GO" id="GO:0071949">
    <property type="term" value="F:FAD binding"/>
    <property type="evidence" value="ECO:0007669"/>
    <property type="project" value="InterPro"/>
</dbReference>
<dbReference type="InterPro" id="IPR036188">
    <property type="entry name" value="FAD/NAD-bd_sf"/>
</dbReference>
<protein>
    <recommendedName>
        <fullName evidence="5">FAD-binding domain-containing protein</fullName>
    </recommendedName>
</protein>
<dbReference type="SUPFAM" id="SSF51905">
    <property type="entry name" value="FAD/NAD(P)-binding domain"/>
    <property type="match status" value="1"/>
</dbReference>
<accession>A0A9W8VCP5</accession>
<keyword evidence="3" id="KW-0274">FAD</keyword>
<keyword evidence="4" id="KW-0560">Oxidoreductase</keyword>
<proteinExistence type="predicted"/>
<evidence type="ECO:0000256" key="1">
    <source>
        <dbReference type="ARBA" id="ARBA00001974"/>
    </source>
</evidence>